<dbReference type="AlphaFoldDB" id="A0AAV0AXG1"/>
<evidence type="ECO:0000313" key="3">
    <source>
        <dbReference type="Proteomes" id="UP001153365"/>
    </source>
</evidence>
<dbReference type="Proteomes" id="UP001153365">
    <property type="component" value="Unassembled WGS sequence"/>
</dbReference>
<name>A0AAV0AXG1_PHAPC</name>
<protein>
    <submittedName>
        <fullName evidence="2">Uncharacterized protein</fullName>
    </submittedName>
</protein>
<accession>A0AAV0AXG1</accession>
<comment type="caution">
    <text evidence="2">The sequence shown here is derived from an EMBL/GenBank/DDBJ whole genome shotgun (WGS) entry which is preliminary data.</text>
</comment>
<reference evidence="2" key="1">
    <citation type="submission" date="2022-06" db="EMBL/GenBank/DDBJ databases">
        <authorList>
            <consortium name="SYNGENTA / RWTH Aachen University"/>
        </authorList>
    </citation>
    <scope>NUCLEOTIDE SEQUENCE</scope>
</reference>
<evidence type="ECO:0000256" key="1">
    <source>
        <dbReference type="SAM" id="MobiDB-lite"/>
    </source>
</evidence>
<sequence length="273" mass="31089">MNSEKKSESRSSRINKYCTGKTGARRMRQKKIIYSVDDQTKGQLLSYKSYEAPVNIRISLGKKRELLREDQRDKEQLRRHTAILSLPRSDPEFGHLAAWQIFAILQRDRGRKKCQTERQGRGKTVGDRGGVRDEQTIAQLKPRLESRHISGYESTLCEVYVFMAMELTNETQSSANFDSTEEDELPPAKKMLKLTVVIANTVSSHNAVDDSRGGERGYEVRAITPILCERHTAMPIGFKHLPDSYLVLGQEGLTEWGVEYSQFQPLITAVLKL</sequence>
<dbReference type="EMBL" id="CALTRL010002198">
    <property type="protein sequence ID" value="CAH7674978.1"/>
    <property type="molecule type" value="Genomic_DNA"/>
</dbReference>
<proteinExistence type="predicted"/>
<feature type="compositionally biased region" description="Basic and acidic residues" evidence="1">
    <location>
        <begin position="1"/>
        <end position="11"/>
    </location>
</feature>
<evidence type="ECO:0000313" key="2">
    <source>
        <dbReference type="EMBL" id="CAH7674978.1"/>
    </source>
</evidence>
<organism evidence="2 3">
    <name type="scientific">Phakopsora pachyrhizi</name>
    <name type="common">Asian soybean rust disease fungus</name>
    <dbReference type="NCBI Taxonomy" id="170000"/>
    <lineage>
        <taxon>Eukaryota</taxon>
        <taxon>Fungi</taxon>
        <taxon>Dikarya</taxon>
        <taxon>Basidiomycota</taxon>
        <taxon>Pucciniomycotina</taxon>
        <taxon>Pucciniomycetes</taxon>
        <taxon>Pucciniales</taxon>
        <taxon>Phakopsoraceae</taxon>
        <taxon>Phakopsora</taxon>
    </lineage>
</organism>
<feature type="region of interest" description="Disordered" evidence="1">
    <location>
        <begin position="1"/>
        <end position="23"/>
    </location>
</feature>
<gene>
    <name evidence="2" type="ORF">PPACK8108_LOCUS9936</name>
</gene>
<keyword evidence="3" id="KW-1185">Reference proteome</keyword>